<sequence length="1122" mass="122935">MRAQVRPTTPLLDATTEKQQGEYLAIQISSTDYFWIDWGSGVPKRYTKGSYGEENPIYDKVSGSNIKIYGESISHILAPSGGWTKATVGLSLKLLNIDLSNSSLAQIDLSEAALLNSLNVSSCKLKELTLGKKSKLTYLWAQGNQLSTIDLSGCSSLQNIDISQNQLSGTISLGAAITSADLSDNNLTEVQLAPESQMTDLSIRNNRLSSFSISGVPHLRMLDLFKNKLTSVSLQGKLQELVSLNLGKNQITHIDLTQCTELRGLTLSYNPIKKIDLSPCKELTSLSIHHTSLKELDLSHTVKLKNIEAMNGKLTAIDLSPCLELIEVWLTQNALSEVKLAPNNERLLCLQLAGNKLTPESIESIIKTLPNISGVTVPSYQADYLKHLSIRYNPSTDKVNLKPAQDKGWVLDVQPNESYPYLSFTTQQSKDADIEISVTAPTGSDIQFWGNEQKTVKAESATTTLKEVTVQDQQSYCLESKATKLDFSKANLSEIELYHCSDLSSLQVQGGSLTALDLSQAPQLKELYCLQNSISALSMTKLIESLPDRSASNDGLLYAMHLDQTLEKNICTKEHVDKAKLKGWSVKAWDPTKAQYVDYVPAAVPVSNFLTFTTEKAIGETVKIAVMANGEVTATGLKEAIKADGSFNTYTITDPSITLNGDIVLLYCNQNKLTALDISHCPNLKMLECFNNKLTELDLSKSGQLQLLRAWLNQFTNLDLSNCTELQKLYCQQNKLTSLDVTKNTKLTYLWCQVNQISSLDVTHCPLLLGLQCGGNKLSSLDVSKCPNLWNLYCEENQLAGLDVTKNKALKHLWCSDNPISSLDISACKKMEQLYCYNNQLTALDVTQCPNLKRLECSNNEISALDISNCPKLLSLSCEDNRMGCSAMEAIAIQLPMRTIDDDAALFAVTEEEMNAAPGNGNVMTKHAVEIAKAKNWISYYIETETEDEIEYAGLDGFCTDNAISFAVTVSKDVNGLVTVKGANDLNAVPYGTELTVEVAPEAGYELDKLMANEEDITATKRFIVKSNVKVTATFKVGTEAVAREGIALYPNPASSEANLFGVAPQGEVNVYGTDGARLLTITADQSGHAVLLVEGLPEGNYLVTFRDAMGVLTTRQLTIKR</sequence>
<dbReference type="PANTHER" id="PTHR47566">
    <property type="match status" value="1"/>
</dbReference>
<dbReference type="InterPro" id="IPR001611">
    <property type="entry name" value="Leu-rich_rpt"/>
</dbReference>
<accession>A0ABQ0DZX0</accession>
<evidence type="ECO:0000313" key="4">
    <source>
        <dbReference type="EMBL" id="GAB1250968.1"/>
    </source>
</evidence>
<keyword evidence="2" id="KW-0677">Repeat</keyword>
<dbReference type="InterPro" id="IPR052574">
    <property type="entry name" value="CDIRP"/>
</dbReference>
<evidence type="ECO:0000256" key="1">
    <source>
        <dbReference type="ARBA" id="ARBA00022614"/>
    </source>
</evidence>
<reference evidence="4 5" key="1">
    <citation type="journal article" date="2025" name="Int. J. Syst. Evol. Microbiol.">
        <title>Desulfovibrio falkowii sp. nov., Porphyromonas miyakawae sp. nov., Mediterraneibacter flintii sp. nov. and Owariibacterium komagatae gen. nov., sp. nov., isolated from human faeces.</title>
        <authorList>
            <person name="Hamaguchi T."/>
            <person name="Ohara M."/>
            <person name="Hisatomi A."/>
            <person name="Sekiguchi K."/>
            <person name="Takeda J.I."/>
            <person name="Ueyama J."/>
            <person name="Ito M."/>
            <person name="Nishiwaki H."/>
            <person name="Ogi T."/>
            <person name="Hirayama M."/>
            <person name="Ohkuma M."/>
            <person name="Sakamoto M."/>
            <person name="Ohno K."/>
        </authorList>
    </citation>
    <scope>NUCLEOTIDE SEQUENCE [LARGE SCALE GENOMIC DNA]</scope>
    <source>
        <strain evidence="4 5">13CB11C</strain>
    </source>
</reference>
<comment type="caution">
    <text evidence="4">The sequence shown here is derived from an EMBL/GenBank/DDBJ whole genome shotgun (WGS) entry which is preliminary data.</text>
</comment>
<keyword evidence="1" id="KW-0433">Leucine-rich repeat</keyword>
<proteinExistence type="predicted"/>
<dbReference type="InterPro" id="IPR044060">
    <property type="entry name" value="Bacterial_rp_domain"/>
</dbReference>
<evidence type="ECO:0000256" key="2">
    <source>
        <dbReference type="ARBA" id="ARBA00022737"/>
    </source>
</evidence>
<dbReference type="InterPro" id="IPR032675">
    <property type="entry name" value="LRR_dom_sf"/>
</dbReference>
<evidence type="ECO:0000313" key="5">
    <source>
        <dbReference type="Proteomes" id="UP001628220"/>
    </source>
</evidence>
<dbReference type="NCBIfam" id="TIGR04183">
    <property type="entry name" value="Por_Secre_tail"/>
    <property type="match status" value="1"/>
</dbReference>
<dbReference type="InterPro" id="IPR025875">
    <property type="entry name" value="Leu-rich_rpt_4"/>
</dbReference>
<dbReference type="SUPFAM" id="SSF52058">
    <property type="entry name" value="L domain-like"/>
    <property type="match status" value="2"/>
</dbReference>
<gene>
    <name evidence="4" type="ORF">Tsumi_00720</name>
</gene>
<keyword evidence="5" id="KW-1185">Reference proteome</keyword>
<dbReference type="Pfam" id="PF12799">
    <property type="entry name" value="LRR_4"/>
    <property type="match status" value="1"/>
</dbReference>
<protein>
    <recommendedName>
        <fullName evidence="3">Bacterial repeat domain-containing protein</fullName>
    </recommendedName>
</protein>
<dbReference type="EMBL" id="BAAFSF010000001">
    <property type="protein sequence ID" value="GAB1250968.1"/>
    <property type="molecule type" value="Genomic_DNA"/>
</dbReference>
<dbReference type="PANTHER" id="PTHR47566:SF1">
    <property type="entry name" value="PROTEIN NUD1"/>
    <property type="match status" value="1"/>
</dbReference>
<dbReference type="Gene3D" id="3.80.10.10">
    <property type="entry name" value="Ribonuclease Inhibitor"/>
    <property type="match status" value="4"/>
</dbReference>
<organism evidence="4 5">
    <name type="scientific">Porphyromonas miyakawae</name>
    <dbReference type="NCBI Taxonomy" id="3137470"/>
    <lineage>
        <taxon>Bacteria</taxon>
        <taxon>Pseudomonadati</taxon>
        <taxon>Bacteroidota</taxon>
        <taxon>Bacteroidia</taxon>
        <taxon>Bacteroidales</taxon>
        <taxon>Porphyromonadaceae</taxon>
        <taxon>Porphyromonas</taxon>
    </lineage>
</organism>
<dbReference type="InterPro" id="IPR026444">
    <property type="entry name" value="Secre_tail"/>
</dbReference>
<dbReference type="PROSITE" id="PS51450">
    <property type="entry name" value="LRR"/>
    <property type="match status" value="1"/>
</dbReference>
<name>A0ABQ0DZX0_9PORP</name>
<evidence type="ECO:0000259" key="3">
    <source>
        <dbReference type="Pfam" id="PF18998"/>
    </source>
</evidence>
<dbReference type="Pfam" id="PF18998">
    <property type="entry name" value="Flg_new_2"/>
    <property type="match status" value="1"/>
</dbReference>
<feature type="domain" description="Bacterial repeat" evidence="3">
    <location>
        <begin position="967"/>
        <end position="1037"/>
    </location>
</feature>
<dbReference type="Proteomes" id="UP001628220">
    <property type="component" value="Unassembled WGS sequence"/>
</dbReference>